<gene>
    <name evidence="5" type="ORF">KUTeg_006622</name>
</gene>
<dbReference type="InterPro" id="IPR027417">
    <property type="entry name" value="P-loop_NTPase"/>
</dbReference>
<dbReference type="Pfam" id="PF00071">
    <property type="entry name" value="Ras"/>
    <property type="match status" value="1"/>
</dbReference>
<evidence type="ECO:0000313" key="5">
    <source>
        <dbReference type="EMBL" id="KAJ8314472.1"/>
    </source>
</evidence>
<evidence type="ECO:0000256" key="2">
    <source>
        <dbReference type="ARBA" id="ARBA00011984"/>
    </source>
</evidence>
<dbReference type="SMART" id="SM00175">
    <property type="entry name" value="RAB"/>
    <property type="match status" value="1"/>
</dbReference>
<evidence type="ECO:0000256" key="3">
    <source>
        <dbReference type="ARBA" id="ARBA00022801"/>
    </source>
</evidence>
<dbReference type="PROSITE" id="PS51421">
    <property type="entry name" value="RAS"/>
    <property type="match status" value="1"/>
</dbReference>
<protein>
    <recommendedName>
        <fullName evidence="2">small monomeric GTPase</fullName>
        <ecNumber evidence="2">3.6.5.2</ecNumber>
    </recommendedName>
</protein>
<accession>A0ABQ9FF42</accession>
<evidence type="ECO:0000313" key="6">
    <source>
        <dbReference type="Proteomes" id="UP001217089"/>
    </source>
</evidence>
<dbReference type="EC" id="3.6.5.2" evidence="2"/>
<dbReference type="EMBL" id="JARBDR010000337">
    <property type="protein sequence ID" value="KAJ8314472.1"/>
    <property type="molecule type" value="Genomic_DNA"/>
</dbReference>
<reference evidence="5 6" key="1">
    <citation type="submission" date="2022-12" db="EMBL/GenBank/DDBJ databases">
        <title>Chromosome-level genome of Tegillarca granosa.</title>
        <authorList>
            <person name="Kim J."/>
        </authorList>
    </citation>
    <scope>NUCLEOTIDE SEQUENCE [LARGE SCALE GENOMIC DNA]</scope>
    <source>
        <strain evidence="5">Teg-2019</strain>
        <tissue evidence="5">Adductor muscle</tissue>
    </source>
</reference>
<dbReference type="PROSITE" id="PS51419">
    <property type="entry name" value="RAB"/>
    <property type="match status" value="1"/>
</dbReference>
<dbReference type="PANTHER" id="PTHR45704">
    <property type="entry name" value="RAS-LIKE FAMILY MEMBER 11"/>
    <property type="match status" value="1"/>
</dbReference>
<keyword evidence="6" id="KW-1185">Reference proteome</keyword>
<name>A0ABQ9FF42_TEGGR</name>
<evidence type="ECO:0000256" key="4">
    <source>
        <dbReference type="ARBA" id="ARBA00048098"/>
    </source>
</evidence>
<proteinExistence type="inferred from homology"/>
<dbReference type="Gene3D" id="3.40.50.300">
    <property type="entry name" value="P-loop containing nucleotide triphosphate hydrolases"/>
    <property type="match status" value="1"/>
</dbReference>
<dbReference type="SMART" id="SM00173">
    <property type="entry name" value="RAS"/>
    <property type="match status" value="1"/>
</dbReference>
<keyword evidence="3" id="KW-0378">Hydrolase</keyword>
<organism evidence="5 6">
    <name type="scientific">Tegillarca granosa</name>
    <name type="common">Malaysian cockle</name>
    <name type="synonym">Anadara granosa</name>
    <dbReference type="NCBI Taxonomy" id="220873"/>
    <lineage>
        <taxon>Eukaryota</taxon>
        <taxon>Metazoa</taxon>
        <taxon>Spiralia</taxon>
        <taxon>Lophotrochozoa</taxon>
        <taxon>Mollusca</taxon>
        <taxon>Bivalvia</taxon>
        <taxon>Autobranchia</taxon>
        <taxon>Pteriomorphia</taxon>
        <taxon>Arcoida</taxon>
        <taxon>Arcoidea</taxon>
        <taxon>Arcidae</taxon>
        <taxon>Tegillarca</taxon>
    </lineage>
</organism>
<dbReference type="InterPro" id="IPR001806">
    <property type="entry name" value="Small_GTPase"/>
</dbReference>
<evidence type="ECO:0000256" key="1">
    <source>
        <dbReference type="ARBA" id="ARBA00008344"/>
    </source>
</evidence>
<sequence>MSQKKYTGAKIVIIGGTGVGKTAFAAPPETVEKNFKWGDGFVFMYSITDKESFQEACKLKDILLKVRGQGVPAVLVANKCDLITARNVTEDNGLSLAEQLDCPKYEISVADGMSGVSEVMDEIIIQTKREFVKSLSMLNVEQTEKPRSKLFKVLKKRIGRSHSDTV</sequence>
<comment type="caution">
    <text evidence="5">The sequence shown here is derived from an EMBL/GenBank/DDBJ whole genome shotgun (WGS) entry which is preliminary data.</text>
</comment>
<comment type="catalytic activity">
    <reaction evidence="4">
        <text>GTP + H2O = GDP + phosphate + H(+)</text>
        <dbReference type="Rhea" id="RHEA:19669"/>
        <dbReference type="ChEBI" id="CHEBI:15377"/>
        <dbReference type="ChEBI" id="CHEBI:15378"/>
        <dbReference type="ChEBI" id="CHEBI:37565"/>
        <dbReference type="ChEBI" id="CHEBI:43474"/>
        <dbReference type="ChEBI" id="CHEBI:58189"/>
        <dbReference type="EC" id="3.6.5.2"/>
    </reaction>
</comment>
<dbReference type="InterPro" id="IPR051065">
    <property type="entry name" value="Ras-related_GTPase"/>
</dbReference>
<comment type="similarity">
    <text evidence="1">Belongs to the small GTPase superfamily. Ras family.</text>
</comment>
<dbReference type="SUPFAM" id="SSF52540">
    <property type="entry name" value="P-loop containing nucleoside triphosphate hydrolases"/>
    <property type="match status" value="1"/>
</dbReference>
<dbReference type="Proteomes" id="UP001217089">
    <property type="component" value="Unassembled WGS sequence"/>
</dbReference>